<feature type="region of interest" description="Disordered" evidence="6">
    <location>
        <begin position="1"/>
        <end position="112"/>
    </location>
</feature>
<evidence type="ECO:0000256" key="6">
    <source>
        <dbReference type="SAM" id="MobiDB-lite"/>
    </source>
</evidence>
<feature type="compositionally biased region" description="Basic and acidic residues" evidence="6">
    <location>
        <begin position="24"/>
        <end position="50"/>
    </location>
</feature>
<evidence type="ECO:0000256" key="7">
    <source>
        <dbReference type="SAM" id="Phobius"/>
    </source>
</evidence>
<keyword evidence="5 7" id="KW-0472">Membrane</keyword>
<dbReference type="FunFam" id="1.20.1250.20:FF:000011">
    <property type="entry name" value="MFS multidrug transporter, putative"/>
    <property type="match status" value="1"/>
</dbReference>
<accession>A0A9P4I5B7</accession>
<feature type="transmembrane region" description="Helical" evidence="7">
    <location>
        <begin position="494"/>
        <end position="515"/>
    </location>
</feature>
<feature type="domain" description="Major facilitator superfamily (MFS) profile" evidence="8">
    <location>
        <begin position="123"/>
        <end position="553"/>
    </location>
</feature>
<evidence type="ECO:0000313" key="9">
    <source>
        <dbReference type="EMBL" id="KAF2094124.1"/>
    </source>
</evidence>
<feature type="transmembrane region" description="Helical" evidence="7">
    <location>
        <begin position="527"/>
        <end position="546"/>
    </location>
</feature>
<dbReference type="PANTHER" id="PTHR23502">
    <property type="entry name" value="MAJOR FACILITATOR SUPERFAMILY"/>
    <property type="match status" value="1"/>
</dbReference>
<sequence>MATPGVFLDPAINDLSDSQSQAYEEGHDADADKEQSNGSPQDKHEQEQKHQHASAKALEVDFDKDVEKGTPSRDSSDEETVPVDAQKQEAPKPVDPNIVDWEQPADQDPMNPMNWSSKKKWGNIAILSLLSFTTPLASSMFAPGVPQVMQKFHETSDLLAAFVVSIYILGFTIGPLIVAPLSEMYGRLPLYLISNIVFVIFTVACAVSTNMSMLIVFRLFEGCFGATPITLGGGTIADLMPVEKRGGAMAIWAMGPLIGPVAGPVAGGFLVQAVGWRWVFWVIAIAAGTFCIVAFFLMRETYGPVILARKAAKLRKETGNPNLRSKFDTGETTMNRFKRSIVRPSKLLLLSPIVLSLSTYTALVYGILYLLFTTFTFVFQGQYGFSEGVTGLVYIALGIGMLLGLAIMGPVSDGVIKSKQRRGIPLRPEDRLPLFLTLPGALCIPSGLFIYGWTTQYHIHWIVPLIGTCFVGIGLLTVFMTIQTYLVDAFTIHAASAVAANAVARSLFGALLPLGGLKMYNALGLGWGNSLLGFLALAMVPLPILFNRYGEFIRTYPKFQVKL</sequence>
<dbReference type="InterPro" id="IPR036259">
    <property type="entry name" value="MFS_trans_sf"/>
</dbReference>
<dbReference type="CDD" id="cd17323">
    <property type="entry name" value="MFS_Tpo1_MDR_like"/>
    <property type="match status" value="1"/>
</dbReference>
<dbReference type="PROSITE" id="PS50850">
    <property type="entry name" value="MFS"/>
    <property type="match status" value="1"/>
</dbReference>
<dbReference type="SUPFAM" id="SSF103473">
    <property type="entry name" value="MFS general substrate transporter"/>
    <property type="match status" value="1"/>
</dbReference>
<keyword evidence="3 7" id="KW-0812">Transmembrane</keyword>
<feature type="transmembrane region" description="Helical" evidence="7">
    <location>
        <begin position="249"/>
        <end position="272"/>
    </location>
</feature>
<evidence type="ECO:0000256" key="3">
    <source>
        <dbReference type="ARBA" id="ARBA00022692"/>
    </source>
</evidence>
<dbReference type="AlphaFoldDB" id="A0A9P4I5B7"/>
<comment type="similarity">
    <text evidence="2">Belongs to the major facilitator superfamily.</text>
</comment>
<dbReference type="Pfam" id="PF07690">
    <property type="entry name" value="MFS_1"/>
    <property type="match status" value="1"/>
</dbReference>
<dbReference type="Gene3D" id="1.20.1250.20">
    <property type="entry name" value="MFS general substrate transporter like domains"/>
    <property type="match status" value="1"/>
</dbReference>
<feature type="transmembrane region" description="Helical" evidence="7">
    <location>
        <begin position="278"/>
        <end position="298"/>
    </location>
</feature>
<dbReference type="InterPro" id="IPR011701">
    <property type="entry name" value="MFS"/>
</dbReference>
<protein>
    <submittedName>
        <fullName evidence="9">MFS multidrug transporter</fullName>
    </submittedName>
</protein>
<comment type="caution">
    <text evidence="9">The sequence shown here is derived from an EMBL/GenBank/DDBJ whole genome shotgun (WGS) entry which is preliminary data.</text>
</comment>
<evidence type="ECO:0000256" key="5">
    <source>
        <dbReference type="ARBA" id="ARBA00023136"/>
    </source>
</evidence>
<feature type="transmembrane region" description="Helical" evidence="7">
    <location>
        <begin position="347"/>
        <end position="372"/>
    </location>
</feature>
<dbReference type="PANTHER" id="PTHR23502:SF68">
    <property type="entry name" value="MULTIDRUG TRANSPORTER, PUTATIVE (AFU_ORTHOLOGUE AFUA_3G01120)-RELATED"/>
    <property type="match status" value="1"/>
</dbReference>
<feature type="compositionally biased region" description="Basic and acidic residues" evidence="6">
    <location>
        <begin position="58"/>
        <end position="75"/>
    </location>
</feature>
<evidence type="ECO:0000256" key="2">
    <source>
        <dbReference type="ARBA" id="ARBA00008335"/>
    </source>
</evidence>
<feature type="transmembrane region" description="Helical" evidence="7">
    <location>
        <begin position="121"/>
        <end position="138"/>
    </location>
</feature>
<proteinExistence type="inferred from homology"/>
<feature type="transmembrane region" description="Helical" evidence="7">
    <location>
        <begin position="158"/>
        <end position="178"/>
    </location>
</feature>
<feature type="transmembrane region" description="Helical" evidence="7">
    <location>
        <begin position="459"/>
        <end position="482"/>
    </location>
</feature>
<evidence type="ECO:0000259" key="8">
    <source>
        <dbReference type="PROSITE" id="PS50850"/>
    </source>
</evidence>
<comment type="subcellular location">
    <subcellularLocation>
        <location evidence="1">Membrane</location>
        <topology evidence="1">Multi-pass membrane protein</topology>
    </subcellularLocation>
</comment>
<feature type="transmembrane region" description="Helical" evidence="7">
    <location>
        <begin position="190"/>
        <end position="209"/>
    </location>
</feature>
<dbReference type="GO" id="GO:0016020">
    <property type="term" value="C:membrane"/>
    <property type="evidence" value="ECO:0007669"/>
    <property type="project" value="UniProtKB-SubCell"/>
</dbReference>
<feature type="transmembrane region" description="Helical" evidence="7">
    <location>
        <begin position="432"/>
        <end position="453"/>
    </location>
</feature>
<feature type="transmembrane region" description="Helical" evidence="7">
    <location>
        <begin position="392"/>
        <end position="411"/>
    </location>
</feature>
<evidence type="ECO:0000313" key="10">
    <source>
        <dbReference type="Proteomes" id="UP000799772"/>
    </source>
</evidence>
<feature type="transmembrane region" description="Helical" evidence="7">
    <location>
        <begin position="215"/>
        <end position="237"/>
    </location>
</feature>
<gene>
    <name evidence="9" type="ORF">NA57DRAFT_46848</name>
</gene>
<organism evidence="9 10">
    <name type="scientific">Rhizodiscina lignyota</name>
    <dbReference type="NCBI Taxonomy" id="1504668"/>
    <lineage>
        <taxon>Eukaryota</taxon>
        <taxon>Fungi</taxon>
        <taxon>Dikarya</taxon>
        <taxon>Ascomycota</taxon>
        <taxon>Pezizomycotina</taxon>
        <taxon>Dothideomycetes</taxon>
        <taxon>Pleosporomycetidae</taxon>
        <taxon>Aulographales</taxon>
        <taxon>Rhizodiscinaceae</taxon>
        <taxon>Rhizodiscina</taxon>
    </lineage>
</organism>
<dbReference type="GO" id="GO:0022857">
    <property type="term" value="F:transmembrane transporter activity"/>
    <property type="evidence" value="ECO:0007669"/>
    <property type="project" value="InterPro"/>
</dbReference>
<evidence type="ECO:0000256" key="4">
    <source>
        <dbReference type="ARBA" id="ARBA00022989"/>
    </source>
</evidence>
<dbReference type="InterPro" id="IPR020846">
    <property type="entry name" value="MFS_dom"/>
</dbReference>
<reference evidence="9" key="1">
    <citation type="journal article" date="2020" name="Stud. Mycol.">
        <title>101 Dothideomycetes genomes: a test case for predicting lifestyles and emergence of pathogens.</title>
        <authorList>
            <person name="Haridas S."/>
            <person name="Albert R."/>
            <person name="Binder M."/>
            <person name="Bloem J."/>
            <person name="Labutti K."/>
            <person name="Salamov A."/>
            <person name="Andreopoulos B."/>
            <person name="Baker S."/>
            <person name="Barry K."/>
            <person name="Bills G."/>
            <person name="Bluhm B."/>
            <person name="Cannon C."/>
            <person name="Castanera R."/>
            <person name="Culley D."/>
            <person name="Daum C."/>
            <person name="Ezra D."/>
            <person name="Gonzalez J."/>
            <person name="Henrissat B."/>
            <person name="Kuo A."/>
            <person name="Liang C."/>
            <person name="Lipzen A."/>
            <person name="Lutzoni F."/>
            <person name="Magnuson J."/>
            <person name="Mondo S."/>
            <person name="Nolan M."/>
            <person name="Ohm R."/>
            <person name="Pangilinan J."/>
            <person name="Park H.-J."/>
            <person name="Ramirez L."/>
            <person name="Alfaro M."/>
            <person name="Sun H."/>
            <person name="Tritt A."/>
            <person name="Yoshinaga Y."/>
            <person name="Zwiers L.-H."/>
            <person name="Turgeon B."/>
            <person name="Goodwin S."/>
            <person name="Spatafora J."/>
            <person name="Crous P."/>
            <person name="Grigoriev I."/>
        </authorList>
    </citation>
    <scope>NUCLEOTIDE SEQUENCE</scope>
    <source>
        <strain evidence="9">CBS 133067</strain>
    </source>
</reference>
<keyword evidence="4 7" id="KW-1133">Transmembrane helix</keyword>
<dbReference type="OrthoDB" id="5296287at2759"/>
<keyword evidence="10" id="KW-1185">Reference proteome</keyword>
<dbReference type="EMBL" id="ML978135">
    <property type="protein sequence ID" value="KAF2094124.1"/>
    <property type="molecule type" value="Genomic_DNA"/>
</dbReference>
<evidence type="ECO:0000256" key="1">
    <source>
        <dbReference type="ARBA" id="ARBA00004141"/>
    </source>
</evidence>
<name>A0A9P4I5B7_9PEZI</name>
<dbReference type="Proteomes" id="UP000799772">
    <property type="component" value="Unassembled WGS sequence"/>
</dbReference>